<evidence type="ECO:0000313" key="1">
    <source>
        <dbReference type="EMBL" id="KAK7281879.1"/>
    </source>
</evidence>
<accession>A0AAN9FSJ9</accession>
<gene>
    <name evidence="1" type="ORF">RIF29_10227</name>
</gene>
<dbReference type="AlphaFoldDB" id="A0AAN9FSJ9"/>
<evidence type="ECO:0000313" key="2">
    <source>
        <dbReference type="Proteomes" id="UP001372338"/>
    </source>
</evidence>
<protein>
    <submittedName>
        <fullName evidence="1">Uncharacterized protein</fullName>
    </submittedName>
</protein>
<comment type="caution">
    <text evidence="1">The sequence shown here is derived from an EMBL/GenBank/DDBJ whole genome shotgun (WGS) entry which is preliminary data.</text>
</comment>
<proteinExistence type="predicted"/>
<sequence length="94" mass="10538">MKLLLYPALLLYCEHDRGDDEVVLADVRFRLGFWVPLILQSSSSQSHPQVVDVAVIDISATTIDEDESNVKNIPSSESKDSFEFVSVLLLIFIV</sequence>
<organism evidence="1 2">
    <name type="scientific">Crotalaria pallida</name>
    <name type="common">Smooth rattlebox</name>
    <name type="synonym">Crotalaria striata</name>
    <dbReference type="NCBI Taxonomy" id="3830"/>
    <lineage>
        <taxon>Eukaryota</taxon>
        <taxon>Viridiplantae</taxon>
        <taxon>Streptophyta</taxon>
        <taxon>Embryophyta</taxon>
        <taxon>Tracheophyta</taxon>
        <taxon>Spermatophyta</taxon>
        <taxon>Magnoliopsida</taxon>
        <taxon>eudicotyledons</taxon>
        <taxon>Gunneridae</taxon>
        <taxon>Pentapetalae</taxon>
        <taxon>rosids</taxon>
        <taxon>fabids</taxon>
        <taxon>Fabales</taxon>
        <taxon>Fabaceae</taxon>
        <taxon>Papilionoideae</taxon>
        <taxon>50 kb inversion clade</taxon>
        <taxon>genistoids sensu lato</taxon>
        <taxon>core genistoids</taxon>
        <taxon>Crotalarieae</taxon>
        <taxon>Crotalaria</taxon>
    </lineage>
</organism>
<dbReference type="EMBL" id="JAYWIO010000002">
    <property type="protein sequence ID" value="KAK7281879.1"/>
    <property type="molecule type" value="Genomic_DNA"/>
</dbReference>
<keyword evidence="2" id="KW-1185">Reference proteome</keyword>
<dbReference type="Proteomes" id="UP001372338">
    <property type="component" value="Unassembled WGS sequence"/>
</dbReference>
<reference evidence="1 2" key="1">
    <citation type="submission" date="2024-01" db="EMBL/GenBank/DDBJ databases">
        <title>The genomes of 5 underutilized Papilionoideae crops provide insights into root nodulation and disease resistanc.</title>
        <authorList>
            <person name="Yuan L."/>
        </authorList>
    </citation>
    <scope>NUCLEOTIDE SEQUENCE [LARGE SCALE GENOMIC DNA]</scope>
    <source>
        <strain evidence="1">ZHUSHIDOU_FW_LH</strain>
        <tissue evidence="1">Leaf</tissue>
    </source>
</reference>
<name>A0AAN9FSJ9_CROPI</name>